<evidence type="ECO:0000256" key="1">
    <source>
        <dbReference type="SAM" id="Phobius"/>
    </source>
</evidence>
<evidence type="ECO:0000313" key="3">
    <source>
        <dbReference type="Proteomes" id="UP000054653"/>
    </source>
</evidence>
<feature type="transmembrane region" description="Helical" evidence="1">
    <location>
        <begin position="15"/>
        <end position="38"/>
    </location>
</feature>
<evidence type="ECO:0000313" key="2">
    <source>
        <dbReference type="EMBL" id="KRY56001.1"/>
    </source>
</evidence>
<protein>
    <submittedName>
        <fullName evidence="2">Uncharacterized protein</fullName>
    </submittedName>
</protein>
<organism evidence="2 3">
    <name type="scientific">Trichinella britovi</name>
    <name type="common">Parasitic roundworm</name>
    <dbReference type="NCBI Taxonomy" id="45882"/>
    <lineage>
        <taxon>Eukaryota</taxon>
        <taxon>Metazoa</taxon>
        <taxon>Ecdysozoa</taxon>
        <taxon>Nematoda</taxon>
        <taxon>Enoplea</taxon>
        <taxon>Dorylaimia</taxon>
        <taxon>Trichinellida</taxon>
        <taxon>Trichinellidae</taxon>
        <taxon>Trichinella</taxon>
    </lineage>
</organism>
<sequence>MQTSITVHLIINLDYYHTLMLTAWSYFILFQSFMLISFTKQCDKISPRDKILLNNTLERTVTTFILTERSFVERAIESTLPMLLLLLLVALLLLLLLLLLLDWRLSTSSILQWMANAERLIQPGDPRRHRSYATTMRSDHW</sequence>
<dbReference type="Proteomes" id="UP000054653">
    <property type="component" value="Unassembled WGS sequence"/>
</dbReference>
<keyword evidence="1" id="KW-0812">Transmembrane</keyword>
<keyword evidence="3" id="KW-1185">Reference proteome</keyword>
<reference evidence="2 3" key="1">
    <citation type="submission" date="2015-01" db="EMBL/GenBank/DDBJ databases">
        <title>Evolution of Trichinella species and genotypes.</title>
        <authorList>
            <person name="Korhonen P.K."/>
            <person name="Edoardo P."/>
            <person name="Giuseppe L.R."/>
            <person name="Gasser R.B."/>
        </authorList>
    </citation>
    <scope>NUCLEOTIDE SEQUENCE [LARGE SCALE GENOMIC DNA]</scope>
    <source>
        <strain evidence="2">ISS120</strain>
    </source>
</reference>
<proteinExistence type="predicted"/>
<feature type="transmembrane region" description="Helical" evidence="1">
    <location>
        <begin position="79"/>
        <end position="101"/>
    </location>
</feature>
<gene>
    <name evidence="2" type="ORF">T03_6802</name>
</gene>
<accession>A0A0V1D3H0</accession>
<name>A0A0V1D3H0_TRIBR</name>
<dbReference type="AlphaFoldDB" id="A0A0V1D3H0"/>
<keyword evidence="1" id="KW-1133">Transmembrane helix</keyword>
<comment type="caution">
    <text evidence="2">The sequence shown here is derived from an EMBL/GenBank/DDBJ whole genome shotgun (WGS) entry which is preliminary data.</text>
</comment>
<dbReference type="EMBL" id="JYDI01000048">
    <property type="protein sequence ID" value="KRY56001.1"/>
    <property type="molecule type" value="Genomic_DNA"/>
</dbReference>
<keyword evidence="1" id="KW-0472">Membrane</keyword>